<evidence type="ECO:0000256" key="1">
    <source>
        <dbReference type="SAM" id="SignalP"/>
    </source>
</evidence>
<evidence type="ECO:0000313" key="5">
    <source>
        <dbReference type="Proteomes" id="UP000438914"/>
    </source>
</evidence>
<feature type="domain" description="BT-3987-like N-terminal" evidence="2">
    <location>
        <begin position="34"/>
        <end position="153"/>
    </location>
</feature>
<organism evidence="4 5">
    <name type="scientific">Hallella mizrahii</name>
    <dbReference type="NCBI Taxonomy" id="2606637"/>
    <lineage>
        <taxon>Bacteria</taxon>
        <taxon>Pseudomonadati</taxon>
        <taxon>Bacteroidota</taxon>
        <taxon>Bacteroidia</taxon>
        <taxon>Bacteroidales</taxon>
        <taxon>Prevotellaceae</taxon>
        <taxon>Hallella</taxon>
    </lineage>
</organism>
<evidence type="ECO:0000313" key="4">
    <source>
        <dbReference type="EMBL" id="MST85476.1"/>
    </source>
</evidence>
<protein>
    <submittedName>
        <fullName evidence="4">DUF4361 domain-containing protein</fullName>
    </submittedName>
</protein>
<dbReference type="PROSITE" id="PS51257">
    <property type="entry name" value="PROKAR_LIPOPROTEIN"/>
    <property type="match status" value="1"/>
</dbReference>
<gene>
    <name evidence="4" type="ORF">FYJ73_12510</name>
</gene>
<dbReference type="Pfam" id="PF08522">
    <property type="entry name" value="BT_3987-like_N"/>
    <property type="match status" value="1"/>
</dbReference>
<dbReference type="AlphaFoldDB" id="A0A7K0KHR5"/>
<dbReference type="Gene3D" id="2.60.40.1740">
    <property type="entry name" value="hypothetical protein (bacova_03559)"/>
    <property type="match status" value="1"/>
</dbReference>
<proteinExistence type="predicted"/>
<dbReference type="Pfam" id="PF14274">
    <property type="entry name" value="BT_3044-like_C"/>
    <property type="match status" value="1"/>
</dbReference>
<dbReference type="Proteomes" id="UP000438914">
    <property type="component" value="Unassembled WGS sequence"/>
</dbReference>
<evidence type="ECO:0000259" key="3">
    <source>
        <dbReference type="Pfam" id="PF14274"/>
    </source>
</evidence>
<accession>A0A7K0KHR5</accession>
<feature type="domain" description="BT-3044-like C-terminal" evidence="3">
    <location>
        <begin position="161"/>
        <end position="281"/>
    </location>
</feature>
<evidence type="ECO:0000259" key="2">
    <source>
        <dbReference type="Pfam" id="PF08522"/>
    </source>
</evidence>
<keyword evidence="5" id="KW-1185">Reference proteome</keyword>
<name>A0A7K0KHR5_9BACT</name>
<dbReference type="EMBL" id="VUNG01000039">
    <property type="protein sequence ID" value="MST85476.1"/>
    <property type="molecule type" value="Genomic_DNA"/>
</dbReference>
<feature type="chain" id="PRO_5029614900" evidence="1">
    <location>
        <begin position="20"/>
        <end position="311"/>
    </location>
</feature>
<dbReference type="InterPro" id="IPR013728">
    <property type="entry name" value="BT_3987-like_N"/>
</dbReference>
<comment type="caution">
    <text evidence="4">The sequence shown here is derived from an EMBL/GenBank/DDBJ whole genome shotgun (WGS) entry which is preliminary data.</text>
</comment>
<dbReference type="RefSeq" id="WP_154535061.1">
    <property type="nucleotide sequence ID" value="NZ_VUNG01000039.1"/>
</dbReference>
<dbReference type="InterPro" id="IPR025371">
    <property type="entry name" value="BT_3044-like_C"/>
</dbReference>
<reference evidence="4 5" key="1">
    <citation type="submission" date="2019-08" db="EMBL/GenBank/DDBJ databases">
        <title>In-depth cultivation of the pig gut microbiome towards novel bacterial diversity and tailored functional studies.</title>
        <authorList>
            <person name="Wylensek D."/>
            <person name="Hitch T.C.A."/>
            <person name="Clavel T."/>
        </authorList>
    </citation>
    <scope>NUCLEOTIDE SEQUENCE [LARGE SCALE GENOMIC DNA]</scope>
    <source>
        <strain evidence="4 5">LKV-178-WT-2A</strain>
    </source>
</reference>
<keyword evidence="1" id="KW-0732">Signal</keyword>
<feature type="signal peptide" evidence="1">
    <location>
        <begin position="1"/>
        <end position="19"/>
    </location>
</feature>
<sequence length="311" mass="35947">MKNYIFATISLAAALLFTACDQEAPMDTDLYPQTAYIVGAHYRIIDEYLDLSYEQDTVNISVAISGNRSLGSDVKVTLEECPEAIDTYNQREVSARARQYRPLSTDIYQIPSYDVTVRKGEVFHTLPVYVNPSSLHCDSLYMLAFRIAATSMYEATKIDTVALLRMNLVNKYSGQYYMNGVIKNVDNPNDSLVYVMPRQLTATKDGRTVRMFHYDNEWVEGSSNDYRPTSTFMITVNDDNSLTLHTWDKFDLVEGGGTYYPEMKVYDIWYVYRDKGKTWRAEGFLYKERKNNTEQHAINDWMELMRAKKSK</sequence>